<dbReference type="Pfam" id="PF23282">
    <property type="entry name" value="WHD_ROQ1"/>
    <property type="match status" value="1"/>
</dbReference>
<dbReference type="InterPro" id="IPR003613">
    <property type="entry name" value="Ubox_domain"/>
</dbReference>
<dbReference type="Gene3D" id="3.80.10.10">
    <property type="entry name" value="Ribonuclease Inhibitor"/>
    <property type="match status" value="2"/>
</dbReference>
<proteinExistence type="predicted"/>
<dbReference type="Pfam" id="PF00931">
    <property type="entry name" value="NB-ARC"/>
    <property type="match status" value="1"/>
</dbReference>
<name>M4CD72_BRACM</name>
<dbReference type="InterPro" id="IPR013083">
    <property type="entry name" value="Znf_RING/FYVE/PHD"/>
</dbReference>
<dbReference type="SMART" id="SM00382">
    <property type="entry name" value="AAA"/>
    <property type="match status" value="1"/>
</dbReference>
<evidence type="ECO:0000256" key="8">
    <source>
        <dbReference type="ARBA" id="ARBA00022821"/>
    </source>
</evidence>
<reference evidence="12" key="3">
    <citation type="submission" date="2023-03" db="UniProtKB">
        <authorList>
            <consortium name="EnsemblPlants"/>
        </authorList>
    </citation>
    <scope>IDENTIFICATION</scope>
    <source>
        <strain evidence="12">cv. Chiifu-401-42</strain>
    </source>
</reference>
<dbReference type="HOGENOM" id="CLU_256674_0_0_1"/>
<dbReference type="GO" id="GO:0043531">
    <property type="term" value="F:ADP binding"/>
    <property type="evidence" value="ECO:0007669"/>
    <property type="project" value="InterPro"/>
</dbReference>
<dbReference type="PRINTS" id="PR00364">
    <property type="entry name" value="DISEASERSIST"/>
</dbReference>
<evidence type="ECO:0000256" key="6">
    <source>
        <dbReference type="ARBA" id="ARBA00022737"/>
    </source>
</evidence>
<dbReference type="InterPro" id="IPR036390">
    <property type="entry name" value="WH_DNA-bd_sf"/>
</dbReference>
<dbReference type="PROSITE" id="PS50104">
    <property type="entry name" value="TIR"/>
    <property type="match status" value="1"/>
</dbReference>
<dbReference type="GO" id="GO:0016567">
    <property type="term" value="P:protein ubiquitination"/>
    <property type="evidence" value="ECO:0007669"/>
    <property type="project" value="UniProtKB-UniPathway"/>
</dbReference>
<dbReference type="EnsemblPlants" id="Bra002153.1">
    <property type="protein sequence ID" value="Bra002153.1-P"/>
    <property type="gene ID" value="Bra002153"/>
</dbReference>
<dbReference type="Gramene" id="Bra002153.1">
    <property type="protein sequence ID" value="Bra002153.1-P"/>
    <property type="gene ID" value="Bra002153"/>
</dbReference>
<dbReference type="SMART" id="SM00504">
    <property type="entry name" value="Ubox"/>
    <property type="match status" value="1"/>
</dbReference>
<dbReference type="SUPFAM" id="SSF46785">
    <property type="entry name" value="Winged helix' DNA-binding domain"/>
    <property type="match status" value="1"/>
</dbReference>
<dbReference type="SMART" id="SM00255">
    <property type="entry name" value="TIR"/>
    <property type="match status" value="1"/>
</dbReference>
<dbReference type="GO" id="GO:0061630">
    <property type="term" value="F:ubiquitin protein ligase activity"/>
    <property type="evidence" value="ECO:0007669"/>
    <property type="project" value="UniProtKB-EC"/>
</dbReference>
<dbReference type="InterPro" id="IPR016024">
    <property type="entry name" value="ARM-type_fold"/>
</dbReference>
<reference evidence="12 13" key="1">
    <citation type="journal article" date="2011" name="Nat. Genet.">
        <title>The genome of the mesopolyploid crop species Brassica rapa.</title>
        <authorList>
            <consortium name="Brassica rapa Genome Sequencing Project Consortium"/>
            <person name="Wang X."/>
            <person name="Wang H."/>
            <person name="Wang J."/>
            <person name="Sun R."/>
            <person name="Wu J."/>
            <person name="Liu S."/>
            <person name="Bai Y."/>
            <person name="Mun J.H."/>
            <person name="Bancroft I."/>
            <person name="Cheng F."/>
            <person name="Huang S."/>
            <person name="Li X."/>
            <person name="Hua W."/>
            <person name="Wang J."/>
            <person name="Wang X."/>
            <person name="Freeling M."/>
            <person name="Pires J.C."/>
            <person name="Paterson A.H."/>
            <person name="Chalhoub B."/>
            <person name="Wang B."/>
            <person name="Hayward A."/>
            <person name="Sharpe A.G."/>
            <person name="Park B.S."/>
            <person name="Weisshaar B."/>
            <person name="Liu B."/>
            <person name="Li B."/>
            <person name="Liu B."/>
            <person name="Tong C."/>
            <person name="Song C."/>
            <person name="Duran C."/>
            <person name="Peng C."/>
            <person name="Geng C."/>
            <person name="Koh C."/>
            <person name="Lin C."/>
            <person name="Edwards D."/>
            <person name="Mu D."/>
            <person name="Shen D."/>
            <person name="Soumpourou E."/>
            <person name="Li F."/>
            <person name="Fraser F."/>
            <person name="Conant G."/>
            <person name="Lassalle G."/>
            <person name="King G.J."/>
            <person name="Bonnema G."/>
            <person name="Tang H."/>
            <person name="Wang H."/>
            <person name="Belcram H."/>
            <person name="Zhou H."/>
            <person name="Hirakawa H."/>
            <person name="Abe H."/>
            <person name="Guo H."/>
            <person name="Wang H."/>
            <person name="Jin H."/>
            <person name="Parkin I.A."/>
            <person name="Batley J."/>
            <person name="Kim J.S."/>
            <person name="Just J."/>
            <person name="Li J."/>
            <person name="Xu J."/>
            <person name="Deng J."/>
            <person name="Kim J.A."/>
            <person name="Li J."/>
            <person name="Yu J."/>
            <person name="Meng J."/>
            <person name="Wang J."/>
            <person name="Min J."/>
            <person name="Poulain J."/>
            <person name="Wang J."/>
            <person name="Hatakeyama K."/>
            <person name="Wu K."/>
            <person name="Wang L."/>
            <person name="Fang L."/>
            <person name="Trick M."/>
            <person name="Links M.G."/>
            <person name="Zhao M."/>
            <person name="Jin M."/>
            <person name="Ramchiary N."/>
            <person name="Drou N."/>
            <person name="Berkman P.J."/>
            <person name="Cai Q."/>
            <person name="Huang Q."/>
            <person name="Li R."/>
            <person name="Tabata S."/>
            <person name="Cheng S."/>
            <person name="Zhang S."/>
            <person name="Zhang S."/>
            <person name="Huang S."/>
            <person name="Sato S."/>
            <person name="Sun S."/>
            <person name="Kwon S.J."/>
            <person name="Choi S.R."/>
            <person name="Lee T.H."/>
            <person name="Fan W."/>
            <person name="Zhao X."/>
            <person name="Tan X."/>
            <person name="Xu X."/>
            <person name="Wang Y."/>
            <person name="Qiu Y."/>
            <person name="Yin Y."/>
            <person name="Li Y."/>
            <person name="Du Y."/>
            <person name="Liao Y."/>
            <person name="Lim Y."/>
            <person name="Narusaka Y."/>
            <person name="Wang Y."/>
            <person name="Wang Z."/>
            <person name="Li Z."/>
            <person name="Wang Z."/>
            <person name="Xiong Z."/>
            <person name="Zhang Z."/>
        </authorList>
    </citation>
    <scope>NUCLEOTIDE SEQUENCE [LARGE SCALE GENOMIC DNA]</scope>
    <source>
        <strain evidence="12 13">cv. Chiifu-401-42</strain>
    </source>
</reference>
<dbReference type="PROSITE" id="PS51698">
    <property type="entry name" value="U_BOX"/>
    <property type="match status" value="1"/>
</dbReference>
<dbReference type="GO" id="GO:0006952">
    <property type="term" value="P:defense response"/>
    <property type="evidence" value="ECO:0007669"/>
    <property type="project" value="UniProtKB-KW"/>
</dbReference>
<dbReference type="CDD" id="cd16664">
    <property type="entry name" value="RING-Ubox_PUB"/>
    <property type="match status" value="1"/>
</dbReference>
<evidence type="ECO:0000256" key="7">
    <source>
        <dbReference type="ARBA" id="ARBA00022786"/>
    </source>
</evidence>
<comment type="catalytic activity">
    <reaction evidence="1">
        <text>S-ubiquitinyl-[E2 ubiquitin-conjugating enzyme]-L-cysteine + [acceptor protein]-L-lysine = [E2 ubiquitin-conjugating enzyme]-L-cysteine + N(6)-ubiquitinyl-[acceptor protein]-L-lysine.</text>
        <dbReference type="EC" id="2.3.2.27"/>
    </reaction>
</comment>
<reference evidence="12 13" key="2">
    <citation type="journal article" date="2018" name="Hortic Res">
        <title>Improved Brassica rapa reference genome by single-molecule sequencing and chromosome conformation capture technologies.</title>
        <authorList>
            <person name="Zhang L."/>
            <person name="Cai X."/>
            <person name="Wu J."/>
            <person name="Liu M."/>
            <person name="Grob S."/>
            <person name="Cheng F."/>
            <person name="Liang J."/>
            <person name="Cai C."/>
            <person name="Liu Z."/>
            <person name="Liu B."/>
            <person name="Wang F."/>
            <person name="Li S."/>
            <person name="Liu F."/>
            <person name="Li X."/>
            <person name="Cheng L."/>
            <person name="Yang W."/>
            <person name="Li M.H."/>
            <person name="Grossniklaus U."/>
            <person name="Zheng H."/>
            <person name="Wang X."/>
        </authorList>
    </citation>
    <scope>NUCLEOTIDE SEQUENCE [LARGE SCALE GENOMIC DNA]</scope>
    <source>
        <strain evidence="12 13">cv. Chiifu-401-42</strain>
    </source>
</reference>
<dbReference type="EC" id="2.3.2.27" evidence="3"/>
<dbReference type="Gene3D" id="1.10.8.430">
    <property type="entry name" value="Helical domain of apoptotic protease-activating factors"/>
    <property type="match status" value="1"/>
</dbReference>
<dbReference type="Gene3D" id="3.40.50.300">
    <property type="entry name" value="P-loop containing nucleotide triphosphate hydrolases"/>
    <property type="match status" value="1"/>
</dbReference>
<dbReference type="InterPro" id="IPR042197">
    <property type="entry name" value="Apaf_helical"/>
</dbReference>
<dbReference type="GO" id="GO:0007165">
    <property type="term" value="P:signal transduction"/>
    <property type="evidence" value="ECO:0007669"/>
    <property type="project" value="InterPro"/>
</dbReference>
<dbReference type="InterPro" id="IPR011989">
    <property type="entry name" value="ARM-like"/>
</dbReference>
<dbReference type="SMR" id="M4CD72"/>
<dbReference type="InterPro" id="IPR045210">
    <property type="entry name" value="RING-Ubox_PUB"/>
</dbReference>
<organism evidence="12 13">
    <name type="scientific">Brassica campestris</name>
    <name type="common">Field mustard</name>
    <dbReference type="NCBI Taxonomy" id="3711"/>
    <lineage>
        <taxon>Eukaryota</taxon>
        <taxon>Viridiplantae</taxon>
        <taxon>Streptophyta</taxon>
        <taxon>Embryophyta</taxon>
        <taxon>Tracheophyta</taxon>
        <taxon>Spermatophyta</taxon>
        <taxon>Magnoliopsida</taxon>
        <taxon>eudicotyledons</taxon>
        <taxon>Gunneridae</taxon>
        <taxon>Pentapetalae</taxon>
        <taxon>rosids</taxon>
        <taxon>malvids</taxon>
        <taxon>Brassicales</taxon>
        <taxon>Brassicaceae</taxon>
        <taxon>Brassiceae</taxon>
        <taxon>Brassica</taxon>
    </lineage>
</organism>
<evidence type="ECO:0000256" key="4">
    <source>
        <dbReference type="ARBA" id="ARBA00022614"/>
    </source>
</evidence>
<dbReference type="PANTHER" id="PTHR11017">
    <property type="entry name" value="LEUCINE-RICH REPEAT-CONTAINING PROTEIN"/>
    <property type="match status" value="1"/>
</dbReference>
<keyword evidence="4" id="KW-0433">Leucine-rich repeat</keyword>
<evidence type="ECO:0000313" key="13">
    <source>
        <dbReference type="Proteomes" id="UP000011750"/>
    </source>
</evidence>
<protein>
    <recommendedName>
        <fullName evidence="3">RING-type E3 ubiquitin transferase</fullName>
        <ecNumber evidence="3">2.3.2.27</ecNumber>
    </recommendedName>
</protein>
<dbReference type="SUPFAM" id="SSF57850">
    <property type="entry name" value="RING/U-box"/>
    <property type="match status" value="1"/>
</dbReference>
<keyword evidence="6" id="KW-0677">Repeat</keyword>
<dbReference type="SUPFAM" id="SSF52540">
    <property type="entry name" value="P-loop containing nucleoside triphosphate hydrolases"/>
    <property type="match status" value="1"/>
</dbReference>
<keyword evidence="7" id="KW-0833">Ubl conjugation pathway</keyword>
<dbReference type="Proteomes" id="UP000011750">
    <property type="component" value="Chromosome A10"/>
</dbReference>
<dbReference type="UniPathway" id="UPA00143"/>
<evidence type="ECO:0000256" key="9">
    <source>
        <dbReference type="ARBA" id="ARBA00023027"/>
    </source>
</evidence>
<dbReference type="PANTHER" id="PTHR11017:SF440">
    <property type="entry name" value="RING-TYPE E3 UBIQUITIN TRANSFERASE"/>
    <property type="match status" value="1"/>
</dbReference>
<dbReference type="InterPro" id="IPR003593">
    <property type="entry name" value="AAA+_ATPase"/>
</dbReference>
<sequence length="1366" mass="153946">MASSSCLTWKHNVFPSFCGGDVRKGFLSHLLKELESKGISPFIDNNIERGQSIAPELVQAIKESRVALVLLSPNYASSRWCLDELVEIMKCREREQQTVITIFYGVDPSDVRNQTGDFGKVFNKTCDGRTEGVKEAWKKALVDVGNIAGYDSSRWDNEAKMIEEIAEELMKVLRITPSKDFDDFVGMEARITEIKCLLSQQSDAKVKFIGIVGPAGIGKTSTARALFDRLSRDFEFSTFIEDIRGSKEMPSLGGSHHKYQLDCQKELLSRLFNQKDSKVGHLGVAEQRLRGKKVLIVLDEMDCLFKLEAMAKKADWFGHGSVIIITTEDRKLLEAQRIKWIYNMELPDEVEAMQILCQYAFGQKSIDYGPARIIARALHNQFYPGIRRFEIFCQYAFDQKSQNYVPETRTVKALSNQCILDIRGSSEMSSLLGSDYKYQLDYLYDFYELAQEVTELAGGLPLALRVLGSSLRGMSRDEWRNALPRLKSSLDKGIESILMFGYNGLRDDKDRTLFLYIACFFVGFEVDRIKHCLEDCKLQVVHGLQNLEQKSLIYTENGYVGMHALLQQMGRDIVKKKTEEIGERQFLMDTKDISDLLEDEDTGTGKKVIGIKLQALGEEEIQISKSAFQGMKNLQFLLIDYRNVRIREGLSCLPDKLRLLEWPRCPLTCLPSKFSCKFLVELIMTNSKLEKLWDGIKPLQRLKRMVLRESRYLKKIPDLTTATSLEELDLHGCISLLELTSTIAFATKLTRCKLGDCFRLKELPSSMGRLINLEVLYMTGCRNLNEFPNVPDSIEELVLSKTRIKKIPPLIVNLSRLRRLIMCGCKKLKKISRNVSKLENLQYLDLSNSDNLNNGFKAVIRALIDVIKEGDLSATKEAYYALYQLYFLLENREKAVSEGSLYSRLNSPAEMADSTTTAADAVTLKREFNKILTEILSYGGGSKDHGETGVLMKAIDEANRIINSLREVEPETDILSPSPVKMDVPKEFKCTLSKKIMIEPVIIASGQTYEKRFIQEWLKRERTCPISNQVLSHLSFTPNLLVDELIKQWCLVNKFKRPKSSEEIVNELFTDGIDSLLQRISSPSSVADQAQAAEELRRQTKRFANVRAFLVSELPGSITRLLTPLSAVDSNLDLQENLVTTLFNLSIVEKNKTVIAETPLVIPLLTHSLKQGTAETRRNSAATLLSLSAIDSNRLIIGNSETLKALIGLIEEGGLFITEAASAVFNICTVSENREKAISSGLIPVLTNKIKEGSSVAELLSLLALVSTHNRGVKEMNDLGLINDLLSILRKPSCPVTHENAVVIVFNMCDRNRDRSGRLSVLSEEENQHGTFTKLAKQGSDRAVRKAEAILKWLKRHGTGKAPQRG</sequence>
<dbReference type="Gene3D" id="1.25.10.10">
    <property type="entry name" value="Leucine-rich Repeat Variant"/>
    <property type="match status" value="1"/>
</dbReference>
<evidence type="ECO:0000256" key="2">
    <source>
        <dbReference type="ARBA" id="ARBA00004906"/>
    </source>
</evidence>
<dbReference type="Pfam" id="PF07725">
    <property type="entry name" value="LRR_3"/>
    <property type="match status" value="1"/>
</dbReference>
<keyword evidence="9" id="KW-0520">NAD</keyword>
<comment type="pathway">
    <text evidence="2">Protein modification; protein ubiquitination.</text>
</comment>
<evidence type="ECO:0000256" key="5">
    <source>
        <dbReference type="ARBA" id="ARBA00022679"/>
    </source>
</evidence>
<evidence type="ECO:0000256" key="3">
    <source>
        <dbReference type="ARBA" id="ARBA00012483"/>
    </source>
</evidence>
<evidence type="ECO:0000313" key="12">
    <source>
        <dbReference type="EnsemblPlants" id="Bra002153.1-P"/>
    </source>
</evidence>
<dbReference type="STRING" id="51351.M4CD72"/>
<keyword evidence="5" id="KW-0808">Transferase</keyword>
<keyword evidence="13" id="KW-1185">Reference proteome</keyword>
<dbReference type="InterPro" id="IPR058192">
    <property type="entry name" value="WHD_ROQ1-like"/>
</dbReference>
<dbReference type="InterPro" id="IPR035897">
    <property type="entry name" value="Toll_tir_struct_dom_sf"/>
</dbReference>
<dbReference type="InterPro" id="IPR058678">
    <property type="entry name" value="ARM_PUB"/>
</dbReference>
<dbReference type="FunFam" id="3.40.50.10140:FF:000007">
    <property type="entry name" value="Disease resistance protein (TIR-NBS-LRR class)"/>
    <property type="match status" value="1"/>
</dbReference>
<keyword evidence="8" id="KW-0611">Plant defense</keyword>
<dbReference type="InterPro" id="IPR044974">
    <property type="entry name" value="Disease_R_plants"/>
</dbReference>
<dbReference type="Gene3D" id="3.30.40.10">
    <property type="entry name" value="Zinc/RING finger domain, C3HC4 (zinc finger)"/>
    <property type="match status" value="1"/>
</dbReference>
<dbReference type="Pfam" id="PF25598">
    <property type="entry name" value="ARM_PUB"/>
    <property type="match status" value="1"/>
</dbReference>
<evidence type="ECO:0000256" key="1">
    <source>
        <dbReference type="ARBA" id="ARBA00000900"/>
    </source>
</evidence>
<feature type="domain" description="U-box" evidence="11">
    <location>
        <begin position="983"/>
        <end position="1056"/>
    </location>
</feature>
<dbReference type="InParanoid" id="M4CD72"/>
<evidence type="ECO:0000259" key="11">
    <source>
        <dbReference type="PROSITE" id="PS51698"/>
    </source>
</evidence>
<dbReference type="InterPro" id="IPR011713">
    <property type="entry name" value="Leu-rich_rpt_3"/>
</dbReference>
<accession>M4CD72</accession>
<evidence type="ECO:0000259" key="10">
    <source>
        <dbReference type="PROSITE" id="PS50104"/>
    </source>
</evidence>
<feature type="domain" description="TIR" evidence="10">
    <location>
        <begin position="9"/>
        <end position="173"/>
    </location>
</feature>
<dbReference type="Pfam" id="PF04564">
    <property type="entry name" value="U-box"/>
    <property type="match status" value="1"/>
</dbReference>
<dbReference type="InterPro" id="IPR002182">
    <property type="entry name" value="NB-ARC"/>
</dbReference>
<dbReference type="InterPro" id="IPR027417">
    <property type="entry name" value="P-loop_NTPase"/>
</dbReference>
<dbReference type="SUPFAM" id="SSF48371">
    <property type="entry name" value="ARM repeat"/>
    <property type="match status" value="1"/>
</dbReference>
<dbReference type="InterPro" id="IPR000157">
    <property type="entry name" value="TIR_dom"/>
</dbReference>
<dbReference type="Gene3D" id="3.40.50.10140">
    <property type="entry name" value="Toll/interleukin-1 receptor homology (TIR) domain"/>
    <property type="match status" value="1"/>
</dbReference>
<dbReference type="InterPro" id="IPR032675">
    <property type="entry name" value="LRR_dom_sf"/>
</dbReference>
<dbReference type="SUPFAM" id="SSF52058">
    <property type="entry name" value="L domain-like"/>
    <property type="match status" value="1"/>
</dbReference>
<dbReference type="SUPFAM" id="SSF52200">
    <property type="entry name" value="Toll/Interleukin receptor TIR domain"/>
    <property type="match status" value="1"/>
</dbReference>
<dbReference type="Pfam" id="PF01582">
    <property type="entry name" value="TIR"/>
    <property type="match status" value="1"/>
</dbReference>